<dbReference type="NCBIfam" id="TIGR01560">
    <property type="entry name" value="put_DNA_pack"/>
    <property type="match status" value="1"/>
</dbReference>
<dbReference type="AlphaFoldDB" id="A0A1P8Q5I3"/>
<dbReference type="Pfam" id="PF24829">
    <property type="entry name" value="Phage_connect_2"/>
    <property type="match status" value="1"/>
</dbReference>
<keyword evidence="2" id="KW-1185">Reference proteome</keyword>
<dbReference type="CDD" id="cd08054">
    <property type="entry name" value="gp6"/>
    <property type="match status" value="1"/>
</dbReference>
<dbReference type="KEGG" id="lalw:BTM29_11385"/>
<proteinExistence type="predicted"/>
<evidence type="ECO:0008006" key="3">
    <source>
        <dbReference type="Google" id="ProtNLM"/>
    </source>
</evidence>
<reference evidence="2" key="1">
    <citation type="submission" date="2016-12" db="EMBL/GenBank/DDBJ databases">
        <authorList>
            <person name="Jung M.Y."/>
            <person name="Lee S.H."/>
        </authorList>
    </citation>
    <scope>NUCLEOTIDE SEQUENCE [LARGE SCALE GENOMIC DNA]</scope>
    <source>
        <strain evidence="2">WiKim39</strain>
    </source>
</reference>
<name>A0A1P8Q5I3_9LACO</name>
<dbReference type="InterPro" id="IPR056951">
    <property type="entry name" value="Phage_connect_2"/>
</dbReference>
<dbReference type="Proteomes" id="UP000187499">
    <property type="component" value="Chromosome"/>
</dbReference>
<accession>A0A1P8Q5I3</accession>
<dbReference type="OrthoDB" id="2889166at2"/>
<organism evidence="1 2">
    <name type="scientific">Companilactobacillus allii</name>
    <dbReference type="NCBI Taxonomy" id="1847728"/>
    <lineage>
        <taxon>Bacteria</taxon>
        <taxon>Bacillati</taxon>
        <taxon>Bacillota</taxon>
        <taxon>Bacilli</taxon>
        <taxon>Lactobacillales</taxon>
        <taxon>Lactobacillaceae</taxon>
        <taxon>Companilactobacillus</taxon>
    </lineage>
</organism>
<dbReference type="STRING" id="1847728.BTM29_11385"/>
<dbReference type="EMBL" id="CP019323">
    <property type="protein sequence ID" value="APX73117.1"/>
    <property type="molecule type" value="Genomic_DNA"/>
</dbReference>
<evidence type="ECO:0000313" key="1">
    <source>
        <dbReference type="EMBL" id="APX73117.1"/>
    </source>
</evidence>
<gene>
    <name evidence="1" type="ORF">BTM29_11385</name>
</gene>
<evidence type="ECO:0000313" key="2">
    <source>
        <dbReference type="Proteomes" id="UP000187499"/>
    </source>
</evidence>
<dbReference type="InterPro" id="IPR006450">
    <property type="entry name" value="Phage_HK97_gp6-like"/>
</dbReference>
<protein>
    <recommendedName>
        <fullName evidence="3">DNA-packaging protein</fullName>
    </recommendedName>
</protein>
<dbReference type="RefSeq" id="WP_076617890.1">
    <property type="nucleotide sequence ID" value="NZ_CP019323.1"/>
</dbReference>
<sequence>MSETNEIYELVKATLRVTTDDENIQNEIQACIDGAIDDLKTAGVPIKIAEDTDNPLVKQAVIFYAKSVFGYDNPDAARFNGLYEMKKNVLAEMGDINADE</sequence>